<feature type="transmembrane region" description="Helical" evidence="6">
    <location>
        <begin position="225"/>
        <end position="247"/>
    </location>
</feature>
<comment type="subcellular location">
    <subcellularLocation>
        <location evidence="1">Membrane</location>
        <topology evidence="1">Multi-pass membrane protein</topology>
    </subcellularLocation>
</comment>
<feature type="transmembrane region" description="Helical" evidence="6">
    <location>
        <begin position="393"/>
        <end position="413"/>
    </location>
</feature>
<feature type="transmembrane region" description="Helical" evidence="6">
    <location>
        <begin position="157"/>
        <end position="179"/>
    </location>
</feature>
<dbReference type="FunFam" id="1.20.1250.20:FF:000057">
    <property type="entry name" value="MFS general substrate transporter"/>
    <property type="match status" value="1"/>
</dbReference>
<feature type="transmembrane region" description="Helical" evidence="6">
    <location>
        <begin position="131"/>
        <end position="151"/>
    </location>
</feature>
<evidence type="ECO:0000256" key="6">
    <source>
        <dbReference type="SAM" id="Phobius"/>
    </source>
</evidence>
<evidence type="ECO:0000256" key="4">
    <source>
        <dbReference type="ARBA" id="ARBA00022989"/>
    </source>
</evidence>
<dbReference type="Pfam" id="PF07690">
    <property type="entry name" value="MFS_1"/>
    <property type="match status" value="1"/>
</dbReference>
<feature type="transmembrane region" description="Helical" evidence="6">
    <location>
        <begin position="98"/>
        <end position="119"/>
    </location>
</feature>
<feature type="transmembrane region" description="Helical" evidence="6">
    <location>
        <begin position="300"/>
        <end position="323"/>
    </location>
</feature>
<evidence type="ECO:0000259" key="7">
    <source>
        <dbReference type="PROSITE" id="PS50850"/>
    </source>
</evidence>
<dbReference type="PANTHER" id="PTHR43791:SF92">
    <property type="entry name" value="AGL026WP"/>
    <property type="match status" value="1"/>
</dbReference>
<keyword evidence="4 6" id="KW-1133">Transmembrane helix</keyword>
<proteinExistence type="predicted"/>
<evidence type="ECO:0000256" key="3">
    <source>
        <dbReference type="ARBA" id="ARBA00022692"/>
    </source>
</evidence>
<feature type="domain" description="Major facilitator superfamily (MFS) profile" evidence="7">
    <location>
        <begin position="65"/>
        <end position="486"/>
    </location>
</feature>
<dbReference type="SUPFAM" id="SSF103473">
    <property type="entry name" value="MFS general substrate transporter"/>
    <property type="match status" value="1"/>
</dbReference>
<name>A0A1B8GR45_9PEZI</name>
<feature type="transmembrane region" description="Helical" evidence="6">
    <location>
        <begin position="366"/>
        <end position="387"/>
    </location>
</feature>
<sequence length="520" mass="57053">MANVNQLTGPAEHSVKRDDTFVEDIDIDKNDISGSGYVMSTYHSYTPEYSSEVEKKLLRRIDLRIMPLVVIIYIFSYLDRNSITQARLYGLQEDTNVTGAVYNTAIAIFSAGYVIMQLPSTVIMTKVRPSIYLPCCMIAWAIVSGSTAAASSPAGLLVARFMLGLIEAPFYPGAVYFLSCWYTKKELGIRMAFLISGLLLSNAFAGLISSGVLSGMAGVGNLAAWRWLFILEGLATIAIALVALVFLPDYPATTKWLSEEETIVAQGRLAKDAGSDDVLDEEKVPMLQGIKWALQDPRTWMFACLQMCASAAISYSHFFPTLISQLGFTNNTTTLLLTSPPYLFAFLWSLGLALNADKMQTRSPHAAISMLVGMVGTILLIAVPIHYKYPRYAFTFLVASGSFGVYSSTYTWLSSTIVRPPVKRAAAIGIANTISNTAALFGGYFWLDIYSPAFRESWGCELAFMVLGLACILTLRLVLQRANKAFDKLAAEIDPNDSVAMAALDDDSRRAVQNGFRYII</sequence>
<dbReference type="EMBL" id="KV460217">
    <property type="protein sequence ID" value="OBT98280.1"/>
    <property type="molecule type" value="Genomic_DNA"/>
</dbReference>
<feature type="transmembrane region" description="Helical" evidence="6">
    <location>
        <begin position="61"/>
        <end position="78"/>
    </location>
</feature>
<organism evidence="8 9">
    <name type="scientific">Pseudogymnoascus verrucosus</name>
    <dbReference type="NCBI Taxonomy" id="342668"/>
    <lineage>
        <taxon>Eukaryota</taxon>
        <taxon>Fungi</taxon>
        <taxon>Dikarya</taxon>
        <taxon>Ascomycota</taxon>
        <taxon>Pezizomycotina</taxon>
        <taxon>Leotiomycetes</taxon>
        <taxon>Thelebolales</taxon>
        <taxon>Thelebolaceae</taxon>
        <taxon>Pseudogymnoascus</taxon>
    </lineage>
</organism>
<evidence type="ECO:0000313" key="8">
    <source>
        <dbReference type="EMBL" id="OBT98280.1"/>
    </source>
</evidence>
<dbReference type="Proteomes" id="UP000091956">
    <property type="component" value="Unassembled WGS sequence"/>
</dbReference>
<dbReference type="PANTHER" id="PTHR43791">
    <property type="entry name" value="PERMEASE-RELATED"/>
    <property type="match status" value="1"/>
</dbReference>
<dbReference type="FunFam" id="1.20.1250.20:FF:000013">
    <property type="entry name" value="MFS general substrate transporter"/>
    <property type="match status" value="1"/>
</dbReference>
<evidence type="ECO:0000256" key="1">
    <source>
        <dbReference type="ARBA" id="ARBA00004141"/>
    </source>
</evidence>
<dbReference type="OrthoDB" id="2250022at2759"/>
<accession>A0A1B8GR45</accession>
<evidence type="ECO:0000256" key="2">
    <source>
        <dbReference type="ARBA" id="ARBA00022448"/>
    </source>
</evidence>
<dbReference type="GO" id="GO:0022857">
    <property type="term" value="F:transmembrane transporter activity"/>
    <property type="evidence" value="ECO:0007669"/>
    <property type="project" value="InterPro"/>
</dbReference>
<keyword evidence="3 6" id="KW-0812">Transmembrane</keyword>
<dbReference type="RefSeq" id="XP_018132013.1">
    <property type="nucleotide sequence ID" value="XM_018272655.1"/>
</dbReference>
<feature type="transmembrane region" description="Helical" evidence="6">
    <location>
        <begin position="425"/>
        <end position="447"/>
    </location>
</feature>
<keyword evidence="5 6" id="KW-0472">Membrane</keyword>
<protein>
    <recommendedName>
        <fullName evidence="7">Major facilitator superfamily (MFS) profile domain-containing protein</fullName>
    </recommendedName>
</protein>
<gene>
    <name evidence="8" type="ORF">VE01_03157</name>
</gene>
<feature type="transmembrane region" description="Helical" evidence="6">
    <location>
        <begin position="191"/>
        <end position="213"/>
    </location>
</feature>
<dbReference type="InterPro" id="IPR020846">
    <property type="entry name" value="MFS_dom"/>
</dbReference>
<evidence type="ECO:0000256" key="5">
    <source>
        <dbReference type="ARBA" id="ARBA00023136"/>
    </source>
</evidence>
<dbReference type="InterPro" id="IPR036259">
    <property type="entry name" value="MFS_trans_sf"/>
</dbReference>
<keyword evidence="2" id="KW-0813">Transport</keyword>
<keyword evidence="9" id="KW-1185">Reference proteome</keyword>
<reference evidence="8 9" key="1">
    <citation type="submission" date="2016-03" db="EMBL/GenBank/DDBJ databases">
        <title>Comparative genomics of Pseudogymnoascus destructans, the fungus causing white-nose syndrome of bats.</title>
        <authorList>
            <person name="Palmer J.M."/>
            <person name="Drees K.P."/>
            <person name="Foster J.T."/>
            <person name="Lindner D.L."/>
        </authorList>
    </citation>
    <scope>NUCLEOTIDE SEQUENCE [LARGE SCALE GENOMIC DNA]</scope>
    <source>
        <strain evidence="8 9">UAMH 10579</strain>
    </source>
</reference>
<dbReference type="GeneID" id="28836543"/>
<feature type="transmembrane region" description="Helical" evidence="6">
    <location>
        <begin position="335"/>
        <end position="354"/>
    </location>
</feature>
<dbReference type="InterPro" id="IPR011701">
    <property type="entry name" value="MFS"/>
</dbReference>
<dbReference type="AlphaFoldDB" id="A0A1B8GR45"/>
<dbReference type="PROSITE" id="PS50850">
    <property type="entry name" value="MFS"/>
    <property type="match status" value="1"/>
</dbReference>
<dbReference type="Gene3D" id="1.20.1250.20">
    <property type="entry name" value="MFS general substrate transporter like domains"/>
    <property type="match status" value="2"/>
</dbReference>
<reference evidence="9" key="2">
    <citation type="journal article" date="2018" name="Nat. Commun.">
        <title>Extreme sensitivity to ultraviolet light in the fungal pathogen causing white-nose syndrome of bats.</title>
        <authorList>
            <person name="Palmer J.M."/>
            <person name="Drees K.P."/>
            <person name="Foster J.T."/>
            <person name="Lindner D.L."/>
        </authorList>
    </citation>
    <scope>NUCLEOTIDE SEQUENCE [LARGE SCALE GENOMIC DNA]</scope>
    <source>
        <strain evidence="9">UAMH 10579</strain>
    </source>
</reference>
<evidence type="ECO:0000313" key="9">
    <source>
        <dbReference type="Proteomes" id="UP000091956"/>
    </source>
</evidence>
<dbReference type="GO" id="GO:0016020">
    <property type="term" value="C:membrane"/>
    <property type="evidence" value="ECO:0007669"/>
    <property type="project" value="UniProtKB-SubCell"/>
</dbReference>
<feature type="transmembrane region" description="Helical" evidence="6">
    <location>
        <begin position="462"/>
        <end position="479"/>
    </location>
</feature>